<dbReference type="EMBL" id="KZ824600">
    <property type="protein sequence ID" value="RAK83069.1"/>
    <property type="molecule type" value="Genomic_DNA"/>
</dbReference>
<proteinExistence type="predicted"/>
<name>A0ACD1HYK7_9EURO</name>
<keyword evidence="2" id="KW-1185">Reference proteome</keyword>
<protein>
    <submittedName>
        <fullName evidence="1">NAD(P)-binding protein</fullName>
    </submittedName>
</protein>
<gene>
    <name evidence="1" type="ORF">BO79DRAFT_241443</name>
</gene>
<sequence>MRLGFLGLGVMGTPMAINLSKHYPLTAWNRSASKFHALKTSSPTARFAPTPTAVALNSDIIFTMLFNAPAIDSILTTSFLSSLRDKILINTSSIPVSYSQHLSTIIHSAGGKYIEMPVSGSKVPAEQGQLVGMIAGDPDVVEEIVKPVVKPVTCAAVYCGREIGSGLKMKYAVNTLLITLTVGLAESMNLARAQGLDLEAWGKVLAAGPMASRYSGVKVEKMLRGDWEAQAAIKGCFNSTELIRAAAREVGVECPLMDVCGGLYGRAVEGGLGGEDMSAVGKVIGGIRKGIPPSTRG</sequence>
<accession>A0ACD1HYK7</accession>
<reference evidence="1" key="1">
    <citation type="submission" date="2018-02" db="EMBL/GenBank/DDBJ databases">
        <title>The genomes of Aspergillus section Nigri reveals drivers in fungal speciation.</title>
        <authorList>
            <consortium name="DOE Joint Genome Institute"/>
            <person name="Vesth T.C."/>
            <person name="Nybo J."/>
            <person name="Theobald S."/>
            <person name="Brandl J."/>
            <person name="Frisvad J.C."/>
            <person name="Nielsen K.F."/>
            <person name="Lyhne E.K."/>
            <person name="Kogle M.E."/>
            <person name="Kuo A."/>
            <person name="Riley R."/>
            <person name="Clum A."/>
            <person name="Nolan M."/>
            <person name="Lipzen A."/>
            <person name="Salamov A."/>
            <person name="Henrissat B."/>
            <person name="Wiebenga A."/>
            <person name="De vries R.P."/>
            <person name="Grigoriev I.V."/>
            <person name="Mortensen U.H."/>
            <person name="Andersen M.R."/>
            <person name="Baker S.E."/>
        </authorList>
    </citation>
    <scope>NUCLEOTIDE SEQUENCE</scope>
    <source>
        <strain evidence="1">CBS 115574</strain>
    </source>
</reference>
<organism evidence="1 2">
    <name type="scientific">Aspergillus costaricaensis CBS 115574</name>
    <dbReference type="NCBI Taxonomy" id="1448317"/>
    <lineage>
        <taxon>Eukaryota</taxon>
        <taxon>Fungi</taxon>
        <taxon>Dikarya</taxon>
        <taxon>Ascomycota</taxon>
        <taxon>Pezizomycotina</taxon>
        <taxon>Eurotiomycetes</taxon>
        <taxon>Eurotiomycetidae</taxon>
        <taxon>Eurotiales</taxon>
        <taxon>Aspergillaceae</taxon>
        <taxon>Aspergillus</taxon>
        <taxon>Aspergillus subgen. Circumdati</taxon>
    </lineage>
</organism>
<evidence type="ECO:0000313" key="1">
    <source>
        <dbReference type="EMBL" id="RAK83069.1"/>
    </source>
</evidence>
<dbReference type="Proteomes" id="UP000249748">
    <property type="component" value="Unassembled WGS sequence"/>
</dbReference>
<evidence type="ECO:0000313" key="2">
    <source>
        <dbReference type="Proteomes" id="UP000249748"/>
    </source>
</evidence>